<feature type="compositionally biased region" description="Pro residues" evidence="9">
    <location>
        <begin position="23"/>
        <end position="37"/>
    </location>
</feature>
<dbReference type="PANTHER" id="PTHR48098">
    <property type="entry name" value="ENTEROCHELIN ESTERASE-RELATED"/>
    <property type="match status" value="1"/>
</dbReference>
<dbReference type="InterPro" id="IPR050583">
    <property type="entry name" value="Mycobacterial_A85_antigen"/>
</dbReference>
<evidence type="ECO:0000256" key="1">
    <source>
        <dbReference type="ARBA" id="ARBA00000697"/>
    </source>
</evidence>
<evidence type="ECO:0000313" key="11">
    <source>
        <dbReference type="EMBL" id="RSM34563.1"/>
    </source>
</evidence>
<evidence type="ECO:0000256" key="3">
    <source>
        <dbReference type="ARBA" id="ARBA00012820"/>
    </source>
</evidence>
<dbReference type="EC" id="2.3.1.20" evidence="4"/>
<dbReference type="Pfam" id="PF00756">
    <property type="entry name" value="Esterase"/>
    <property type="match status" value="1"/>
</dbReference>
<accession>A0A428VUR1</accession>
<dbReference type="EMBL" id="QHHU01000139">
    <property type="protein sequence ID" value="RSM34563.1"/>
    <property type="molecule type" value="Genomic_DNA"/>
</dbReference>
<keyword evidence="10" id="KW-0732">Signal</keyword>
<feature type="chain" id="PRO_5039707470" description="Acyl-CoA:diacylglycerol acyltransferase" evidence="10">
    <location>
        <begin position="26"/>
        <end position="274"/>
    </location>
</feature>
<feature type="region of interest" description="Disordered" evidence="9">
    <location>
        <begin position="18"/>
        <end position="39"/>
    </location>
</feature>
<feature type="signal peptide" evidence="10">
    <location>
        <begin position="1"/>
        <end position="25"/>
    </location>
</feature>
<comment type="catalytic activity">
    <reaction evidence="1">
        <text>2 alpha,alpha'-trehalose 6-mycolate = alpha,alpha'-trehalose 6,6'-bismycolate + alpha,alpha-trehalose</text>
        <dbReference type="Rhea" id="RHEA:23472"/>
        <dbReference type="ChEBI" id="CHEBI:16551"/>
        <dbReference type="ChEBI" id="CHEBI:18195"/>
        <dbReference type="ChEBI" id="CHEBI:18234"/>
        <dbReference type="EC" id="2.3.1.122"/>
    </reaction>
</comment>
<dbReference type="OrthoDB" id="3210113at2"/>
<evidence type="ECO:0000256" key="2">
    <source>
        <dbReference type="ARBA" id="ARBA00005874"/>
    </source>
</evidence>
<evidence type="ECO:0000256" key="6">
    <source>
        <dbReference type="ARBA" id="ARBA00023315"/>
    </source>
</evidence>
<gene>
    <name evidence="11" type="ORF">DMA12_47805</name>
</gene>
<evidence type="ECO:0000313" key="12">
    <source>
        <dbReference type="Proteomes" id="UP000286716"/>
    </source>
</evidence>
<comment type="catalytic activity">
    <reaction evidence="8">
        <text>an acyl-CoA + a 1,2-diacyl-sn-glycerol = a triacyl-sn-glycerol + CoA</text>
        <dbReference type="Rhea" id="RHEA:10868"/>
        <dbReference type="ChEBI" id="CHEBI:17815"/>
        <dbReference type="ChEBI" id="CHEBI:57287"/>
        <dbReference type="ChEBI" id="CHEBI:58342"/>
        <dbReference type="ChEBI" id="CHEBI:64615"/>
        <dbReference type="EC" id="2.3.1.20"/>
    </reaction>
</comment>
<dbReference type="Proteomes" id="UP000286716">
    <property type="component" value="Unassembled WGS sequence"/>
</dbReference>
<dbReference type="GO" id="GO:0004144">
    <property type="term" value="F:diacylglycerol O-acyltransferase activity"/>
    <property type="evidence" value="ECO:0007669"/>
    <property type="project" value="UniProtKB-EC"/>
</dbReference>
<dbReference type="Gene3D" id="3.40.50.1820">
    <property type="entry name" value="alpha/beta hydrolase"/>
    <property type="match status" value="1"/>
</dbReference>
<protein>
    <recommendedName>
        <fullName evidence="7">Acyl-CoA:diacylglycerol acyltransferase</fullName>
        <ecNumber evidence="3">2.3.1.122</ecNumber>
        <ecNumber evidence="4">2.3.1.20</ecNumber>
    </recommendedName>
</protein>
<name>A0A428VUR1_AMYBA</name>
<comment type="caution">
    <text evidence="11">The sequence shown here is derived from an EMBL/GenBank/DDBJ whole genome shotgun (WGS) entry which is preliminary data.</text>
</comment>
<dbReference type="SUPFAM" id="SSF53474">
    <property type="entry name" value="alpha/beta-Hydrolases"/>
    <property type="match status" value="1"/>
</dbReference>
<dbReference type="InterPro" id="IPR006311">
    <property type="entry name" value="TAT_signal"/>
</dbReference>
<dbReference type="InterPro" id="IPR000801">
    <property type="entry name" value="Esterase-like"/>
</dbReference>
<evidence type="ECO:0000256" key="7">
    <source>
        <dbReference type="ARBA" id="ARBA00032572"/>
    </source>
</evidence>
<keyword evidence="12" id="KW-1185">Reference proteome</keyword>
<evidence type="ECO:0000256" key="10">
    <source>
        <dbReference type="SAM" id="SignalP"/>
    </source>
</evidence>
<keyword evidence="5" id="KW-0808">Transferase</keyword>
<proteinExistence type="inferred from homology"/>
<evidence type="ECO:0000256" key="9">
    <source>
        <dbReference type="SAM" id="MobiDB-lite"/>
    </source>
</evidence>
<organism evidence="11 12">
    <name type="scientific">Amycolatopsis balhimycina DSM 5908</name>
    <dbReference type="NCBI Taxonomy" id="1081091"/>
    <lineage>
        <taxon>Bacteria</taxon>
        <taxon>Bacillati</taxon>
        <taxon>Actinomycetota</taxon>
        <taxon>Actinomycetes</taxon>
        <taxon>Pseudonocardiales</taxon>
        <taxon>Pseudonocardiaceae</taxon>
        <taxon>Amycolatopsis</taxon>
    </lineage>
</organism>
<evidence type="ECO:0000256" key="5">
    <source>
        <dbReference type="ARBA" id="ARBA00022679"/>
    </source>
</evidence>
<sequence length="274" mass="28781">MLSRRGLLAGSALALLAGCSSPPSGPPPGPPAVPEPTRPSALRDPVTVQRMHSAARGTDVDLVLITPEGVPASGLPVCLALHGRGAQARTFLSLGVPQLLTAAVRAGTPPFAVAAVDGDHYWVNVGSDDDPQRMLTDEVPGWLAGRDLRPASAVFGISMGGFGALRFARAHPDLKAVATASAALFVSWPDARSRKVFADEAGWRASEPLLHTADLRPEAVGVWCGESDPFLGADRKLVKAVNPAVSRFSPGKHDDEYWRGVLPDVLKFVGERLA</sequence>
<reference evidence="11 12" key="1">
    <citation type="submission" date="2018-05" db="EMBL/GenBank/DDBJ databases">
        <title>Evolution of GPA BGCs.</title>
        <authorList>
            <person name="Waglechner N."/>
            <person name="Wright G.D."/>
        </authorList>
    </citation>
    <scope>NUCLEOTIDE SEQUENCE [LARGE SCALE GENOMIC DNA]</scope>
    <source>
        <strain evidence="11 12">DSM 5908</strain>
    </source>
</reference>
<dbReference type="PANTHER" id="PTHR48098:SF1">
    <property type="entry name" value="DIACYLGLYCEROL ACYLTRANSFERASE_MYCOLYLTRANSFERASE AG85A"/>
    <property type="match status" value="1"/>
</dbReference>
<dbReference type="EC" id="2.3.1.122" evidence="3"/>
<dbReference type="PROSITE" id="PS51318">
    <property type="entry name" value="TAT"/>
    <property type="match status" value="1"/>
</dbReference>
<evidence type="ECO:0000256" key="4">
    <source>
        <dbReference type="ARBA" id="ARBA00013244"/>
    </source>
</evidence>
<comment type="similarity">
    <text evidence="2">Belongs to the mycobacterial A85 antigen family.</text>
</comment>
<dbReference type="RefSeq" id="WP_020646012.1">
    <property type="nucleotide sequence ID" value="NZ_QHHU01000139.1"/>
</dbReference>
<dbReference type="GO" id="GO:0050348">
    <property type="term" value="F:trehalose O-mycolyltransferase activity"/>
    <property type="evidence" value="ECO:0007669"/>
    <property type="project" value="UniProtKB-EC"/>
</dbReference>
<dbReference type="InterPro" id="IPR029058">
    <property type="entry name" value="AB_hydrolase_fold"/>
</dbReference>
<evidence type="ECO:0000256" key="8">
    <source>
        <dbReference type="ARBA" id="ARBA00048109"/>
    </source>
</evidence>
<dbReference type="AlphaFoldDB" id="A0A428VUR1"/>
<dbReference type="PROSITE" id="PS51257">
    <property type="entry name" value="PROKAR_LIPOPROTEIN"/>
    <property type="match status" value="1"/>
</dbReference>
<keyword evidence="6" id="KW-0012">Acyltransferase</keyword>